<evidence type="ECO:0008006" key="13">
    <source>
        <dbReference type="Google" id="ProtNLM"/>
    </source>
</evidence>
<evidence type="ECO:0000256" key="2">
    <source>
        <dbReference type="ARBA" id="ARBA00022448"/>
    </source>
</evidence>
<evidence type="ECO:0000313" key="12">
    <source>
        <dbReference type="Proteomes" id="UP001642484"/>
    </source>
</evidence>
<feature type="compositionally biased region" description="Pro residues" evidence="7">
    <location>
        <begin position="70"/>
        <end position="165"/>
    </location>
</feature>
<feature type="domain" description="Major facilitator superfamily (MFS) profile" evidence="9">
    <location>
        <begin position="973"/>
        <end position="1161"/>
    </location>
</feature>
<feature type="transmembrane region" description="Helical" evidence="8">
    <location>
        <begin position="1003"/>
        <end position="1027"/>
    </location>
</feature>
<feature type="transmembrane region" description="Helical" evidence="8">
    <location>
        <begin position="973"/>
        <end position="991"/>
    </location>
</feature>
<evidence type="ECO:0000256" key="4">
    <source>
        <dbReference type="ARBA" id="ARBA00022989"/>
    </source>
</evidence>
<keyword evidence="6" id="KW-1015">Disulfide bond</keyword>
<dbReference type="Gene3D" id="3.30.930.10">
    <property type="entry name" value="Bira Bifunctional Protein, Domain 2"/>
    <property type="match status" value="1"/>
</dbReference>
<dbReference type="Proteomes" id="UP001642484">
    <property type="component" value="Unassembled WGS sequence"/>
</dbReference>
<dbReference type="SUPFAM" id="SSF53474">
    <property type="entry name" value="alpha/beta-Hydrolases"/>
    <property type="match status" value="1"/>
</dbReference>
<evidence type="ECO:0000256" key="6">
    <source>
        <dbReference type="ARBA" id="ARBA00023157"/>
    </source>
</evidence>
<dbReference type="SUPFAM" id="SSF103473">
    <property type="entry name" value="MFS general substrate transporter"/>
    <property type="match status" value="1"/>
</dbReference>
<keyword evidence="2" id="KW-0813">Transport</keyword>
<dbReference type="Gene3D" id="3.40.50.1820">
    <property type="entry name" value="alpha/beta hydrolase"/>
    <property type="match status" value="1"/>
</dbReference>
<evidence type="ECO:0000256" key="3">
    <source>
        <dbReference type="ARBA" id="ARBA00022692"/>
    </source>
</evidence>
<evidence type="ECO:0000259" key="9">
    <source>
        <dbReference type="PROSITE" id="PS50850"/>
    </source>
</evidence>
<evidence type="ECO:0000256" key="7">
    <source>
        <dbReference type="SAM" id="MobiDB-lite"/>
    </source>
</evidence>
<dbReference type="Gene3D" id="1.20.1250.20">
    <property type="entry name" value="MFS general substrate transporter like domains"/>
    <property type="match status" value="1"/>
</dbReference>
<dbReference type="SUPFAM" id="SSF55681">
    <property type="entry name" value="Class II aaRS and biotin synthetases"/>
    <property type="match status" value="1"/>
</dbReference>
<dbReference type="InterPro" id="IPR036024">
    <property type="entry name" value="Somatomedin_B-like_dom_sf"/>
</dbReference>
<sequence length="1161" mass="124860">MLLTLLLTFSIDAAVVPLGDMPSCKGRCGLLQPGQSCQCTSWCKEFENCCKDYYLCHQHGGAARATLPPMTLPPTTLPPTTLPPTTLPPTTLPPTTLPPTTLPPTTLPPTTLPPTTLPPTTLPPTTLPPTTLPPTTLPPTTLPPTTLPPTTLPPTTLPPTQPPSSPHIEVHTPKPTVTFTTLTTTSLTTLTTTSQTTLSSTTQSSTTPSTTTVSSTTVSSTSWTTVTSTTVSSTTRTSSSTTTRTTTSRTTVTSTSRTTLTSTSLTTVTSTSITTVTYTTVTFAPLKVAASAEVQIGDIQVRSTPRCPGVGPKWVRLTVRGVTRSVWLLLPKGRQKTPLWLAYHGTDNEVEPFLRYSGLATFAQQHRIGLLAPQGLPDQSHFGKTQFNVGLHSKPMREEEEQGMHDVAFTRELLEQVLRLPCIDPSRVHCTGYSNGARFCMRLASEMSDIIASVAPVSGLRFPQPNLARRPVPVLAFHGDADPINPFPGHGADYWHSSVPDALQNWAKFNGCGAASLPPNFLPLGVQSPDFSVATYEHCKDNATVQLFRCNGGGHQWPDATWAKPGLGNVGRLDANSMMKEFFSQHRLPHGFLMEALKLRKRKLLHSRPRAGAPSRLGHWNATGLLVAAALAALAASAMLLGISPESRLGLPKEDYWWYRDLRHGLSIPRCRYGSVPHAGFGLGFERLVMLATGVGELGTVERTVTQSSDANFDPIFGQRLEPIFDRPIFGSFSQPKRMHTALGAYQKLSDEVQEAGDPRETRGLPVLCYVIFLGTFEWGMVIPTLFPLLQRMDAPATYFGLIIGTFSLTRMLCQPLVGALGDRFDFKVLLCSCLACSALGGALYAVAEAAWFLLMSRIICGLGASCTPLLFAWTARALRGHEAVAQAQVQLNTWRSLGTFIGPFSSTVLCVLPKEGLFNELNSAGWAIALANIVGLLLCFRCLEDTPRLPEVASADLEQAQAKSSALWSSPVLWLCLLFQVVTALLLAILEVVPPIVLTTEFGLPPVATSVLFGVVSLMVIGLFALTGAMGGRFSRRSLMCGGVAAIALGGEASSWGLRLFTEAFVLPWMVLAIAPAPLIRTPARALYTSHLPQRLQGTMQGVSEAAFSFANFLGPILGSHIAGSDGLRGLRILMVSLVLVEALLLLLGFRRLVPGSELG</sequence>
<evidence type="ECO:0000256" key="1">
    <source>
        <dbReference type="ARBA" id="ARBA00004127"/>
    </source>
</evidence>
<dbReference type="SUPFAM" id="SSF90188">
    <property type="entry name" value="Somatomedin B domain"/>
    <property type="match status" value="1"/>
</dbReference>
<keyword evidence="12" id="KW-1185">Reference proteome</keyword>
<dbReference type="Gene3D" id="4.10.410.20">
    <property type="match status" value="1"/>
</dbReference>
<dbReference type="InterPro" id="IPR051068">
    <property type="entry name" value="MFS_Domain-Containing_Protein"/>
</dbReference>
<feature type="transmembrane region" description="Helical" evidence="8">
    <location>
        <begin position="925"/>
        <end position="944"/>
    </location>
</feature>
<evidence type="ECO:0000259" key="10">
    <source>
        <dbReference type="PROSITE" id="PS50958"/>
    </source>
</evidence>
<feature type="transmembrane region" description="Helical" evidence="8">
    <location>
        <begin position="799"/>
        <end position="822"/>
    </location>
</feature>
<organism evidence="11 12">
    <name type="scientific">Durusdinium trenchii</name>
    <dbReference type="NCBI Taxonomy" id="1381693"/>
    <lineage>
        <taxon>Eukaryota</taxon>
        <taxon>Sar</taxon>
        <taxon>Alveolata</taxon>
        <taxon>Dinophyceae</taxon>
        <taxon>Suessiales</taxon>
        <taxon>Symbiodiniaceae</taxon>
        <taxon>Durusdinium</taxon>
    </lineage>
</organism>
<dbReference type="InterPro" id="IPR036259">
    <property type="entry name" value="MFS_trans_sf"/>
</dbReference>
<keyword evidence="4 8" id="KW-1133">Transmembrane helix</keyword>
<feature type="transmembrane region" description="Helical" evidence="8">
    <location>
        <begin position="1039"/>
        <end position="1059"/>
    </location>
</feature>
<feature type="region of interest" description="Disordered" evidence="7">
    <location>
        <begin position="191"/>
        <end position="255"/>
    </location>
</feature>
<dbReference type="PROSITE" id="PS50958">
    <property type="entry name" value="SMB_2"/>
    <property type="match status" value="1"/>
</dbReference>
<feature type="domain" description="SMB" evidence="10">
    <location>
        <begin position="20"/>
        <end position="53"/>
    </location>
</feature>
<feature type="transmembrane region" description="Helical" evidence="8">
    <location>
        <begin position="620"/>
        <end position="643"/>
    </location>
</feature>
<dbReference type="InterPro" id="IPR011701">
    <property type="entry name" value="MFS"/>
</dbReference>
<comment type="subcellular location">
    <subcellularLocation>
        <location evidence="1">Endomembrane system</location>
        <topology evidence="1">Multi-pass membrane protein</topology>
    </subcellularLocation>
</comment>
<keyword evidence="3 8" id="KW-0812">Transmembrane</keyword>
<dbReference type="InterPro" id="IPR001212">
    <property type="entry name" value="Somatomedin_B_dom"/>
</dbReference>
<dbReference type="PROSITE" id="PS50850">
    <property type="entry name" value="MFS"/>
    <property type="match status" value="1"/>
</dbReference>
<dbReference type="InterPro" id="IPR020846">
    <property type="entry name" value="MFS_dom"/>
</dbReference>
<name>A0ABP0IX73_9DINO</name>
<feature type="transmembrane region" description="Helical" evidence="8">
    <location>
        <begin position="853"/>
        <end position="874"/>
    </location>
</feature>
<reference evidence="11 12" key="1">
    <citation type="submission" date="2024-02" db="EMBL/GenBank/DDBJ databases">
        <authorList>
            <person name="Chen Y."/>
            <person name="Shah S."/>
            <person name="Dougan E. K."/>
            <person name="Thang M."/>
            <person name="Chan C."/>
        </authorList>
    </citation>
    <scope>NUCLEOTIDE SEQUENCE [LARGE SCALE GENOMIC DNA]</scope>
</reference>
<evidence type="ECO:0000313" key="11">
    <source>
        <dbReference type="EMBL" id="CAK9006704.1"/>
    </source>
</evidence>
<proteinExistence type="predicted"/>
<keyword evidence="5 8" id="KW-0472">Membrane</keyword>
<dbReference type="EMBL" id="CAXAMN010003891">
    <property type="protein sequence ID" value="CAK9006704.1"/>
    <property type="molecule type" value="Genomic_DNA"/>
</dbReference>
<comment type="caution">
    <text evidence="11">The sequence shown here is derived from an EMBL/GenBank/DDBJ whole genome shotgun (WGS) entry which is preliminary data.</text>
</comment>
<accession>A0ABP0IX73</accession>
<dbReference type="InterPro" id="IPR029058">
    <property type="entry name" value="AB_hydrolase_fold"/>
</dbReference>
<dbReference type="SMART" id="SM00201">
    <property type="entry name" value="SO"/>
    <property type="match status" value="1"/>
</dbReference>
<dbReference type="InterPro" id="IPR045864">
    <property type="entry name" value="aa-tRNA-synth_II/BPL/LPL"/>
</dbReference>
<feature type="transmembrane region" description="Helical" evidence="8">
    <location>
        <begin position="895"/>
        <end position="913"/>
    </location>
</feature>
<feature type="transmembrane region" description="Helical" evidence="8">
    <location>
        <begin position="767"/>
        <end position="787"/>
    </location>
</feature>
<dbReference type="PANTHER" id="PTHR23510:SF3">
    <property type="entry name" value="MAJOR FACILITATOR SUPERFAMILY DOMAIN-CONTAINING PROTEIN 8"/>
    <property type="match status" value="1"/>
</dbReference>
<gene>
    <name evidence="11" type="ORF">CCMP2556_LOCUS8531</name>
</gene>
<dbReference type="PANTHER" id="PTHR23510">
    <property type="entry name" value="INNER MEMBRANE TRANSPORT PROTEIN YAJR"/>
    <property type="match status" value="1"/>
</dbReference>
<feature type="transmembrane region" description="Helical" evidence="8">
    <location>
        <begin position="829"/>
        <end position="847"/>
    </location>
</feature>
<protein>
    <recommendedName>
        <fullName evidence="13">Feruloyl esterase</fullName>
    </recommendedName>
</protein>
<dbReference type="Pfam" id="PF01033">
    <property type="entry name" value="Somatomedin_B"/>
    <property type="match status" value="1"/>
</dbReference>
<dbReference type="Pfam" id="PF07690">
    <property type="entry name" value="MFS_1"/>
    <property type="match status" value="1"/>
</dbReference>
<feature type="region of interest" description="Disordered" evidence="7">
    <location>
        <begin position="65"/>
        <end position="172"/>
    </location>
</feature>
<feature type="transmembrane region" description="Helical" evidence="8">
    <location>
        <begin position="1131"/>
        <end position="1151"/>
    </location>
</feature>
<evidence type="ECO:0000256" key="5">
    <source>
        <dbReference type="ARBA" id="ARBA00023136"/>
    </source>
</evidence>
<evidence type="ECO:0000256" key="8">
    <source>
        <dbReference type="SAM" id="Phobius"/>
    </source>
</evidence>